<dbReference type="SUPFAM" id="SSF50104">
    <property type="entry name" value="Translation proteins SH3-like domain"/>
    <property type="match status" value="1"/>
</dbReference>
<keyword evidence="2 4" id="KW-0689">Ribosomal protein</keyword>
<dbReference type="PIRSF" id="PIRSF002191">
    <property type="entry name" value="Ribosomal_L19"/>
    <property type="match status" value="1"/>
</dbReference>
<dbReference type="PRINTS" id="PR00061">
    <property type="entry name" value="RIBOSOMALL19"/>
</dbReference>
<dbReference type="EMBL" id="KJ201907">
    <property type="protein sequence ID" value="AHY04380.1"/>
    <property type="molecule type" value="Genomic_DNA"/>
</dbReference>
<name>A0A075DWU5_9EUKA</name>
<evidence type="ECO:0000313" key="4">
    <source>
        <dbReference type="EMBL" id="AHY04380.1"/>
    </source>
</evidence>
<keyword evidence="4" id="KW-0934">Plastid</keyword>
<dbReference type="GO" id="GO:0003735">
    <property type="term" value="F:structural constituent of ribosome"/>
    <property type="evidence" value="ECO:0007669"/>
    <property type="project" value="InterPro"/>
</dbReference>
<reference evidence="4" key="2">
    <citation type="submission" date="2016-02" db="EMBL/GenBank/DDBJ databases">
        <authorList>
            <person name="Wen L."/>
            <person name="He K."/>
            <person name="Yang H."/>
        </authorList>
    </citation>
    <scope>NUCLEOTIDE SEQUENCE</scope>
    <source>
        <strain evidence="4">CCMP291</strain>
    </source>
</reference>
<dbReference type="InterPro" id="IPR038657">
    <property type="entry name" value="Ribosomal_bL19_sf"/>
</dbReference>
<dbReference type="AlphaFoldDB" id="A0A075DWU5"/>
<gene>
    <name evidence="4" type="primary">rpl19</name>
    <name evidence="4" type="ORF">ChtoCp_00113</name>
</gene>
<dbReference type="PANTHER" id="PTHR15680">
    <property type="entry name" value="RIBOSOMAL PROTEIN L19"/>
    <property type="match status" value="1"/>
</dbReference>
<dbReference type="PROSITE" id="PS01015">
    <property type="entry name" value="RIBOSOMAL_L19"/>
    <property type="match status" value="1"/>
</dbReference>
<geneLocation type="chloroplast" evidence="4"/>
<evidence type="ECO:0000256" key="2">
    <source>
        <dbReference type="ARBA" id="ARBA00022980"/>
    </source>
</evidence>
<proteinExistence type="inferred from homology"/>
<keyword evidence="4" id="KW-0150">Chloroplast</keyword>
<dbReference type="Gene3D" id="2.30.30.790">
    <property type="match status" value="1"/>
</dbReference>
<dbReference type="InterPro" id="IPR008991">
    <property type="entry name" value="Translation_prot_SH3-like_sf"/>
</dbReference>
<accession>A0A075DWU5</accession>
<dbReference type="InterPro" id="IPR018257">
    <property type="entry name" value="Ribosomal_bL19_CS"/>
</dbReference>
<sequence>MSGLQNIDLDLDIFYKKDNLPKISVGDKIKVVIYLELPKEIGEKEKKEKERTQAFEGVVISKHLSNQKIDSTIRVRKMFPGGGAEKVFLLNSPWIKSIEVLGNSIVRRSKLYYLREKTGKSARLKNRL</sequence>
<evidence type="ECO:0000256" key="1">
    <source>
        <dbReference type="ARBA" id="ARBA00005781"/>
    </source>
</evidence>
<keyword evidence="3" id="KW-0687">Ribonucleoprotein</keyword>
<dbReference type="Pfam" id="PF01245">
    <property type="entry name" value="Ribosomal_L19"/>
    <property type="match status" value="1"/>
</dbReference>
<evidence type="ECO:0000256" key="3">
    <source>
        <dbReference type="ARBA" id="ARBA00023274"/>
    </source>
</evidence>
<dbReference type="GO" id="GO:0006412">
    <property type="term" value="P:translation"/>
    <property type="evidence" value="ECO:0007669"/>
    <property type="project" value="InterPro"/>
</dbReference>
<dbReference type="InterPro" id="IPR001857">
    <property type="entry name" value="Ribosomal_bL19"/>
</dbReference>
<comment type="similarity">
    <text evidence="1">Belongs to the bacterial ribosomal protein bL19 family.</text>
</comment>
<dbReference type="GO" id="GO:0005840">
    <property type="term" value="C:ribosome"/>
    <property type="evidence" value="ECO:0007669"/>
    <property type="project" value="UniProtKB-KW"/>
</dbReference>
<dbReference type="PANTHER" id="PTHR15680:SF9">
    <property type="entry name" value="LARGE RIBOSOMAL SUBUNIT PROTEIN BL19M"/>
    <property type="match status" value="1"/>
</dbReference>
<reference evidence="4" key="1">
    <citation type="journal article" date="2014" name="BMC Genomics">
        <title>The mitochondrial and chloroplast genomes of the haptophyte Chrysochromulina tobin contain unique repeat structures and gene profiles.</title>
        <authorList>
            <person name="Hovde B.T."/>
            <person name="Starkenburg S.R."/>
            <person name="Hunsperger H.M."/>
            <person name="Mercer L.D."/>
            <person name="Deodato C.R."/>
            <person name="Jha R.K."/>
            <person name="Chertkov O."/>
            <person name="Monnat R.J.Jr."/>
            <person name="Cattolico R.A."/>
        </authorList>
    </citation>
    <scope>NUCLEOTIDE SEQUENCE</scope>
    <source>
        <strain evidence="4">CCMP291</strain>
    </source>
</reference>
<dbReference type="NCBIfam" id="TIGR01024">
    <property type="entry name" value="rplS_bact"/>
    <property type="match status" value="1"/>
</dbReference>
<dbReference type="GO" id="GO:1990904">
    <property type="term" value="C:ribonucleoprotein complex"/>
    <property type="evidence" value="ECO:0007669"/>
    <property type="project" value="UniProtKB-KW"/>
</dbReference>
<protein>
    <submittedName>
        <fullName evidence="4">50S ribosomal protein L19</fullName>
    </submittedName>
</protein>
<organism evidence="4">
    <name type="scientific">Chrysochromulina tobinii</name>
    <dbReference type="NCBI Taxonomy" id="1460289"/>
    <lineage>
        <taxon>Eukaryota</taxon>
        <taxon>Haptista</taxon>
        <taxon>Haptophyta</taxon>
        <taxon>Prymnesiophyceae</taxon>
        <taxon>Prymnesiales</taxon>
        <taxon>Chrysochromulinaceae</taxon>
        <taxon>Chrysochromulina</taxon>
    </lineage>
</organism>